<evidence type="ECO:0000256" key="2">
    <source>
        <dbReference type="ARBA" id="ARBA00007069"/>
    </source>
</evidence>
<dbReference type="CDD" id="cd06261">
    <property type="entry name" value="TM_PBP2"/>
    <property type="match status" value="1"/>
</dbReference>
<feature type="transmembrane region" description="Helical" evidence="8">
    <location>
        <begin position="168"/>
        <end position="195"/>
    </location>
</feature>
<feature type="transmembrane region" description="Helical" evidence="8">
    <location>
        <begin position="110"/>
        <end position="129"/>
    </location>
</feature>
<sequence>MLSWAFLTESPKEGMTQGGIFPAIFGTLVLVLLMSLATVPVGVITAIYLSEYSMGSIKFAKAIRFAVTNLAGVPSIVFGLFGLGFFIQFIGPMLDKLFSPQGEIIWNKPALIWSAATLAILTLPTVIVSTEEALKNVPKEQREASFVLGATRWQTIWRIVLPRAKSGVLTGTILAISRGAGEVAPILFTGAAFYLPTLPTSLSDQFMHLGYHLYIMATQSSNIQLTLPLQYTTSIVLLVLVFGMNTAAIVVRSKFRKTLKHFG</sequence>
<comment type="similarity">
    <text evidence="2">Belongs to the binding-protein-dependent transport system permease family. CysTW subfamily.</text>
</comment>
<keyword evidence="3" id="KW-0813">Transport</keyword>
<evidence type="ECO:0000313" key="11">
    <source>
        <dbReference type="Proteomes" id="UP001195483"/>
    </source>
</evidence>
<reference evidence="10" key="3">
    <citation type="submission" date="2023-05" db="EMBL/GenBank/DDBJ databases">
        <authorList>
            <person name="Smith C.H."/>
        </authorList>
    </citation>
    <scope>NUCLEOTIDE SEQUENCE</scope>
    <source>
        <strain evidence="10">CHS0354</strain>
        <tissue evidence="10">Mantle</tissue>
    </source>
</reference>
<dbReference type="GO" id="GO:0005886">
    <property type="term" value="C:plasma membrane"/>
    <property type="evidence" value="ECO:0007669"/>
    <property type="project" value="UniProtKB-SubCell"/>
</dbReference>
<feature type="transmembrane region" description="Helical" evidence="8">
    <location>
        <begin position="20"/>
        <end position="49"/>
    </location>
</feature>
<proteinExistence type="inferred from homology"/>
<dbReference type="SUPFAM" id="SSF161098">
    <property type="entry name" value="MetI-like"/>
    <property type="match status" value="1"/>
</dbReference>
<dbReference type="Proteomes" id="UP001195483">
    <property type="component" value="Unassembled WGS sequence"/>
</dbReference>
<keyword evidence="5 8" id="KW-0812">Transmembrane</keyword>
<dbReference type="AlphaFoldDB" id="A0AAE0T704"/>
<accession>A0AAE0T704</accession>
<organism evidence="10 11">
    <name type="scientific">Potamilus streckersoni</name>
    <dbReference type="NCBI Taxonomy" id="2493646"/>
    <lineage>
        <taxon>Eukaryota</taxon>
        <taxon>Metazoa</taxon>
        <taxon>Spiralia</taxon>
        <taxon>Lophotrochozoa</taxon>
        <taxon>Mollusca</taxon>
        <taxon>Bivalvia</taxon>
        <taxon>Autobranchia</taxon>
        <taxon>Heteroconchia</taxon>
        <taxon>Palaeoheterodonta</taxon>
        <taxon>Unionida</taxon>
        <taxon>Unionoidea</taxon>
        <taxon>Unionidae</taxon>
        <taxon>Ambleminae</taxon>
        <taxon>Lampsilini</taxon>
        <taxon>Potamilus</taxon>
    </lineage>
</organism>
<evidence type="ECO:0000256" key="7">
    <source>
        <dbReference type="ARBA" id="ARBA00023136"/>
    </source>
</evidence>
<evidence type="ECO:0000256" key="5">
    <source>
        <dbReference type="ARBA" id="ARBA00022692"/>
    </source>
</evidence>
<reference evidence="10" key="2">
    <citation type="journal article" date="2021" name="Genome Biol. Evol.">
        <title>Developing a high-quality reference genome for a parasitic bivalve with doubly uniparental inheritance (Bivalvia: Unionida).</title>
        <authorList>
            <person name="Smith C.H."/>
        </authorList>
    </citation>
    <scope>NUCLEOTIDE SEQUENCE</scope>
    <source>
        <strain evidence="10">CHS0354</strain>
        <tissue evidence="10">Mantle</tissue>
    </source>
</reference>
<dbReference type="GO" id="GO:0035435">
    <property type="term" value="P:phosphate ion transmembrane transport"/>
    <property type="evidence" value="ECO:0007669"/>
    <property type="project" value="InterPro"/>
</dbReference>
<feature type="transmembrane region" description="Helical" evidence="8">
    <location>
        <begin position="70"/>
        <end position="90"/>
    </location>
</feature>
<keyword evidence="7 8" id="KW-0472">Membrane</keyword>
<dbReference type="NCBIfam" id="TIGR00974">
    <property type="entry name" value="3a0107s02c"/>
    <property type="match status" value="1"/>
</dbReference>
<evidence type="ECO:0000256" key="6">
    <source>
        <dbReference type="ARBA" id="ARBA00022989"/>
    </source>
</evidence>
<keyword evidence="11" id="KW-1185">Reference proteome</keyword>
<protein>
    <recommendedName>
        <fullName evidence="9">ABC transmembrane type-1 domain-containing protein</fullName>
    </recommendedName>
</protein>
<name>A0AAE0T704_9BIVA</name>
<evidence type="ECO:0000256" key="3">
    <source>
        <dbReference type="ARBA" id="ARBA00022448"/>
    </source>
</evidence>
<dbReference type="Gene3D" id="1.10.3720.10">
    <property type="entry name" value="MetI-like"/>
    <property type="match status" value="1"/>
</dbReference>
<dbReference type="InterPro" id="IPR000515">
    <property type="entry name" value="MetI-like"/>
</dbReference>
<dbReference type="InterPro" id="IPR035906">
    <property type="entry name" value="MetI-like_sf"/>
</dbReference>
<feature type="domain" description="ABC transmembrane type-1" evidence="9">
    <location>
        <begin position="24"/>
        <end position="248"/>
    </location>
</feature>
<dbReference type="PANTHER" id="PTHR43470">
    <property type="entry name" value="PHOSPHATE TRANSPORT SYSTEM PERMEASE PROTEIN PSTA-RELATED"/>
    <property type="match status" value="1"/>
</dbReference>
<feature type="transmembrane region" description="Helical" evidence="8">
    <location>
        <begin position="231"/>
        <end position="251"/>
    </location>
</feature>
<evidence type="ECO:0000313" key="10">
    <source>
        <dbReference type="EMBL" id="KAK3604811.1"/>
    </source>
</evidence>
<gene>
    <name evidence="10" type="ORF">CHS0354_000473</name>
</gene>
<keyword evidence="4" id="KW-1003">Cell membrane</keyword>
<evidence type="ECO:0000256" key="8">
    <source>
        <dbReference type="SAM" id="Phobius"/>
    </source>
</evidence>
<dbReference type="PROSITE" id="PS50928">
    <property type="entry name" value="ABC_TM1"/>
    <property type="match status" value="1"/>
</dbReference>
<dbReference type="EMBL" id="JAEAOA010000085">
    <property type="protein sequence ID" value="KAK3604811.1"/>
    <property type="molecule type" value="Genomic_DNA"/>
</dbReference>
<evidence type="ECO:0000256" key="1">
    <source>
        <dbReference type="ARBA" id="ARBA00004651"/>
    </source>
</evidence>
<reference evidence="10" key="1">
    <citation type="journal article" date="2021" name="Genome Biol. Evol.">
        <title>A High-Quality Reference Genome for a Parasitic Bivalve with Doubly Uniparental Inheritance (Bivalvia: Unionida).</title>
        <authorList>
            <person name="Smith C.H."/>
        </authorList>
    </citation>
    <scope>NUCLEOTIDE SEQUENCE</scope>
    <source>
        <strain evidence="10">CHS0354</strain>
    </source>
</reference>
<dbReference type="InterPro" id="IPR005672">
    <property type="entry name" value="Phosphate_PstA"/>
</dbReference>
<dbReference type="GO" id="GO:0005315">
    <property type="term" value="F:phosphate transmembrane transporter activity"/>
    <property type="evidence" value="ECO:0007669"/>
    <property type="project" value="InterPro"/>
</dbReference>
<dbReference type="Pfam" id="PF00528">
    <property type="entry name" value="BPD_transp_1"/>
    <property type="match status" value="1"/>
</dbReference>
<dbReference type="PANTHER" id="PTHR43470:SF6">
    <property type="entry name" value="PHOSPHATE TRANSPORT SYSTEM PERMEASE PROTEIN PSTA"/>
    <property type="match status" value="1"/>
</dbReference>
<comment type="caution">
    <text evidence="10">The sequence shown here is derived from an EMBL/GenBank/DDBJ whole genome shotgun (WGS) entry which is preliminary data.</text>
</comment>
<keyword evidence="6 8" id="KW-1133">Transmembrane helix</keyword>
<comment type="subcellular location">
    <subcellularLocation>
        <location evidence="1">Cell membrane</location>
        <topology evidence="1">Multi-pass membrane protein</topology>
    </subcellularLocation>
</comment>
<evidence type="ECO:0000259" key="9">
    <source>
        <dbReference type="PROSITE" id="PS50928"/>
    </source>
</evidence>
<evidence type="ECO:0000256" key="4">
    <source>
        <dbReference type="ARBA" id="ARBA00022475"/>
    </source>
</evidence>